<accession>A0ABW1WCU4</accession>
<gene>
    <name evidence="2" type="ORF">ACFP7A_06265</name>
</gene>
<feature type="transmembrane region" description="Helical" evidence="1">
    <location>
        <begin position="16"/>
        <end position="42"/>
    </location>
</feature>
<evidence type="ECO:0000313" key="2">
    <source>
        <dbReference type="EMBL" id="MFC6386196.1"/>
    </source>
</evidence>
<dbReference type="Pfam" id="PF14184">
    <property type="entry name" value="YrvL"/>
    <property type="match status" value="1"/>
</dbReference>
<keyword evidence="1" id="KW-0472">Membrane</keyword>
<protein>
    <submittedName>
        <fullName evidence="2">YrvL family regulatory protein</fullName>
    </submittedName>
</protein>
<sequence>MAPHKLFENESLSGKLFVICSLSVIILTVLALMFGIFYFGFLGLFNLLGIQYDNLLALFLFTLLFLIFSCFADVFEKLVRMLLKDILIEQNRILNYIILFISYSAINLTVISTLDYFMQSIVIQFITQIVISMLLALLDIATD</sequence>
<keyword evidence="3" id="KW-1185">Reference proteome</keyword>
<dbReference type="Proteomes" id="UP001596267">
    <property type="component" value="Unassembled WGS sequence"/>
</dbReference>
<name>A0ABW1WCU4_9BACL</name>
<keyword evidence="1" id="KW-0812">Transmembrane</keyword>
<organism evidence="2 3">
    <name type="scientific">Sporolactobacillus kofuensis</name>
    <dbReference type="NCBI Taxonomy" id="269672"/>
    <lineage>
        <taxon>Bacteria</taxon>
        <taxon>Bacillati</taxon>
        <taxon>Bacillota</taxon>
        <taxon>Bacilli</taxon>
        <taxon>Bacillales</taxon>
        <taxon>Sporolactobacillaceae</taxon>
        <taxon>Sporolactobacillus</taxon>
    </lineage>
</organism>
<comment type="caution">
    <text evidence="2">The sequence shown here is derived from an EMBL/GenBank/DDBJ whole genome shotgun (WGS) entry which is preliminary data.</text>
</comment>
<evidence type="ECO:0000313" key="3">
    <source>
        <dbReference type="Proteomes" id="UP001596267"/>
    </source>
</evidence>
<dbReference type="EMBL" id="JBHSTQ010000005">
    <property type="protein sequence ID" value="MFC6386196.1"/>
    <property type="molecule type" value="Genomic_DNA"/>
</dbReference>
<proteinExistence type="predicted"/>
<feature type="transmembrane region" description="Helical" evidence="1">
    <location>
        <begin position="93"/>
        <end position="111"/>
    </location>
</feature>
<dbReference type="InterPro" id="IPR025912">
    <property type="entry name" value="YrvL"/>
</dbReference>
<feature type="transmembrane region" description="Helical" evidence="1">
    <location>
        <begin position="117"/>
        <end position="138"/>
    </location>
</feature>
<dbReference type="RefSeq" id="WP_253053614.1">
    <property type="nucleotide sequence ID" value="NZ_JAMXWN010000004.1"/>
</dbReference>
<evidence type="ECO:0000256" key="1">
    <source>
        <dbReference type="SAM" id="Phobius"/>
    </source>
</evidence>
<keyword evidence="1" id="KW-1133">Transmembrane helix</keyword>
<reference evidence="3" key="1">
    <citation type="journal article" date="2019" name="Int. J. Syst. Evol. Microbiol.">
        <title>The Global Catalogue of Microorganisms (GCM) 10K type strain sequencing project: providing services to taxonomists for standard genome sequencing and annotation.</title>
        <authorList>
            <consortium name="The Broad Institute Genomics Platform"/>
            <consortium name="The Broad Institute Genome Sequencing Center for Infectious Disease"/>
            <person name="Wu L."/>
            <person name="Ma J."/>
        </authorList>
    </citation>
    <scope>NUCLEOTIDE SEQUENCE [LARGE SCALE GENOMIC DNA]</scope>
    <source>
        <strain evidence="3">CCUG 42001</strain>
    </source>
</reference>
<feature type="transmembrane region" description="Helical" evidence="1">
    <location>
        <begin position="54"/>
        <end position="72"/>
    </location>
</feature>